<feature type="signal peptide" evidence="2">
    <location>
        <begin position="1"/>
        <end position="20"/>
    </location>
</feature>
<feature type="compositionally biased region" description="Basic and acidic residues" evidence="1">
    <location>
        <begin position="21"/>
        <end position="36"/>
    </location>
</feature>
<protein>
    <submittedName>
        <fullName evidence="3">Tes115</fullName>
    </submittedName>
</protein>
<feature type="region of interest" description="Disordered" evidence="1">
    <location>
        <begin position="21"/>
        <end position="71"/>
    </location>
</feature>
<proteinExistence type="predicted"/>
<organism evidence="3">
    <name type="scientific">Drosophila mulleri</name>
    <name type="common">Fruit fly</name>
    <dbReference type="NCBI Taxonomy" id="7231"/>
    <lineage>
        <taxon>Eukaryota</taxon>
        <taxon>Metazoa</taxon>
        <taxon>Ecdysozoa</taxon>
        <taxon>Arthropoda</taxon>
        <taxon>Hexapoda</taxon>
        <taxon>Insecta</taxon>
        <taxon>Pterygota</taxon>
        <taxon>Neoptera</taxon>
        <taxon>Endopterygota</taxon>
        <taxon>Diptera</taxon>
        <taxon>Brachycera</taxon>
        <taxon>Muscomorpha</taxon>
        <taxon>Ephydroidea</taxon>
        <taxon>Drosophilidae</taxon>
        <taxon>Drosophila</taxon>
    </lineage>
</organism>
<name>Q2VJJ9_DROMU</name>
<evidence type="ECO:0000256" key="2">
    <source>
        <dbReference type="SAM" id="SignalP"/>
    </source>
</evidence>
<feature type="compositionally biased region" description="Basic and acidic residues" evidence="1">
    <location>
        <begin position="57"/>
        <end position="71"/>
    </location>
</feature>
<dbReference type="EMBL" id="DQ079522">
    <property type="protein sequence ID" value="AAZ43006.1"/>
    <property type="molecule type" value="Genomic_DNA"/>
</dbReference>
<sequence>MKVFFLLAVLMAIVFSMSAADSHDGHDHNGPHDNHNHAIAADPVHQRIARAAGATQDPKEPGKEAPKACCG</sequence>
<reference evidence="3" key="1">
    <citation type="journal article" date="2005" name="Genetics">
        <title>Molecular population genetics of accessory gland protein genes and testis-expressed genes in Drosophila mojavensis and D. arizonae.</title>
        <authorList>
            <person name="Wagstaff B.J."/>
            <person name="Begun D.J."/>
        </authorList>
    </citation>
    <scope>NUCLEOTIDE SEQUENCE</scope>
    <source>
        <strain evidence="3">15081-1371.00</strain>
    </source>
</reference>
<accession>Q2VJJ9</accession>
<keyword evidence="2" id="KW-0732">Signal</keyword>
<gene>
    <name evidence="3" type="primary">Tes115</name>
</gene>
<evidence type="ECO:0000256" key="1">
    <source>
        <dbReference type="SAM" id="MobiDB-lite"/>
    </source>
</evidence>
<dbReference type="AlphaFoldDB" id="Q2VJJ9"/>
<evidence type="ECO:0000313" key="3">
    <source>
        <dbReference type="EMBL" id="AAZ43006.1"/>
    </source>
</evidence>
<feature type="chain" id="PRO_5004217800" evidence="2">
    <location>
        <begin position="21"/>
        <end position="71"/>
    </location>
</feature>